<keyword evidence="1" id="KW-1133">Transmembrane helix</keyword>
<reference evidence="2 3" key="1">
    <citation type="submission" date="2013-11" db="EMBL/GenBank/DDBJ databases">
        <title>Comparative genomics of Ignicoccus.</title>
        <authorList>
            <person name="Podar M."/>
        </authorList>
    </citation>
    <scope>NUCLEOTIDE SEQUENCE [LARGE SCALE GENOMIC DNA]</scope>
    <source>
        <strain evidence="2 3">DSM 13165</strain>
    </source>
</reference>
<dbReference type="EMBL" id="CP006867">
    <property type="protein sequence ID" value="ALU12341.1"/>
    <property type="molecule type" value="Genomic_DNA"/>
</dbReference>
<feature type="transmembrane region" description="Helical" evidence="1">
    <location>
        <begin position="159"/>
        <end position="179"/>
    </location>
</feature>
<protein>
    <submittedName>
        <fullName evidence="2">Uncharacterized protein</fullName>
    </submittedName>
</protein>
<keyword evidence="1" id="KW-0472">Membrane</keyword>
<keyword evidence="3" id="KW-1185">Reference proteome</keyword>
<evidence type="ECO:0000313" key="3">
    <source>
        <dbReference type="Proteomes" id="UP000060778"/>
    </source>
</evidence>
<feature type="transmembrane region" description="Helical" evidence="1">
    <location>
        <begin position="191"/>
        <end position="211"/>
    </location>
</feature>
<name>A0A0U3F456_9CREN</name>
<feature type="transmembrane region" description="Helical" evidence="1">
    <location>
        <begin position="223"/>
        <end position="243"/>
    </location>
</feature>
<feature type="transmembrane region" description="Helical" evidence="1">
    <location>
        <begin position="16"/>
        <end position="39"/>
    </location>
</feature>
<gene>
    <name evidence="2" type="ORF">EYM_02620</name>
</gene>
<dbReference type="KEGG" id="iis:EYM_02620"/>
<dbReference type="STRING" id="940295.EYM_02620"/>
<feature type="transmembrane region" description="Helical" evidence="1">
    <location>
        <begin position="298"/>
        <end position="315"/>
    </location>
</feature>
<proteinExistence type="predicted"/>
<evidence type="ECO:0000256" key="1">
    <source>
        <dbReference type="SAM" id="Phobius"/>
    </source>
</evidence>
<dbReference type="AlphaFoldDB" id="A0A0U3F456"/>
<evidence type="ECO:0000313" key="2">
    <source>
        <dbReference type="EMBL" id="ALU12341.1"/>
    </source>
</evidence>
<feature type="transmembrane region" description="Helical" evidence="1">
    <location>
        <begin position="249"/>
        <end position="268"/>
    </location>
</feature>
<accession>A0A0U3F456</accession>
<sequence>MINRLLESFEKLSKEALIAGVLVAISVVVFHFLLANFYMPCNPYGDEAWYFYISKKVLWDWDPHLEYLPPIRWAFMLLFHPFTINIWTFRFSHIAISSFSLLLSILIAWRRGLPALVLALAAFLDPMYLFYETHVMTSVVAGALGALSVALAMRGRFALSLIVSILSVGCWEGMAFLYLGMTLLFYRDKRYLLFAIPAALAIATAYDNVLFHSRLPGWSKGPIDLRTLATLITPLGLLLFVYKAYRKEIGDLLVYFALPLGLIANNFVNGTRIELWYQVPAHLIYAVGLASIVDEGKAWKALALITFIFFAYVNVPALKQAVFNRGEPNCCLYEVKHFIQIERSHLILYKPFWAYSSYPFGDVPYVVCWDPNCLMNAINGFGRGYVLSFQELQFPGLKLIYRKGCLLYAFKR</sequence>
<dbReference type="Proteomes" id="UP000060778">
    <property type="component" value="Chromosome"/>
</dbReference>
<organism evidence="2 3">
    <name type="scientific">Ignicoccus islandicus DSM 13165</name>
    <dbReference type="NCBI Taxonomy" id="940295"/>
    <lineage>
        <taxon>Archaea</taxon>
        <taxon>Thermoproteota</taxon>
        <taxon>Thermoprotei</taxon>
        <taxon>Desulfurococcales</taxon>
        <taxon>Desulfurococcaceae</taxon>
        <taxon>Ignicoccus</taxon>
    </lineage>
</organism>
<keyword evidence="1" id="KW-0812">Transmembrane</keyword>